<dbReference type="Pfam" id="PF00072">
    <property type="entry name" value="Response_reg"/>
    <property type="match status" value="1"/>
</dbReference>
<dbReference type="PANTHER" id="PTHR43065:SF42">
    <property type="entry name" value="TWO-COMPONENT SENSOR PPRA"/>
    <property type="match status" value="1"/>
</dbReference>
<dbReference type="Pfam" id="PF02518">
    <property type="entry name" value="HATPase_c"/>
    <property type="match status" value="1"/>
</dbReference>
<keyword evidence="12 15" id="KW-0472">Membrane</keyword>
<evidence type="ECO:0000313" key="19">
    <source>
        <dbReference type="Proteomes" id="UP000553706"/>
    </source>
</evidence>
<evidence type="ECO:0000256" key="5">
    <source>
        <dbReference type="ARBA" id="ARBA00022679"/>
    </source>
</evidence>
<keyword evidence="19" id="KW-1185">Reference proteome</keyword>
<dbReference type="InterPro" id="IPR005467">
    <property type="entry name" value="His_kinase_dom"/>
</dbReference>
<dbReference type="Proteomes" id="UP000553706">
    <property type="component" value="Unassembled WGS sequence"/>
</dbReference>
<dbReference type="InterPro" id="IPR003661">
    <property type="entry name" value="HisK_dim/P_dom"/>
</dbReference>
<dbReference type="PRINTS" id="PR00344">
    <property type="entry name" value="BCTRLSENSOR"/>
</dbReference>
<evidence type="ECO:0000256" key="8">
    <source>
        <dbReference type="ARBA" id="ARBA00022777"/>
    </source>
</evidence>
<evidence type="ECO:0000256" key="13">
    <source>
        <dbReference type="PROSITE-ProRule" id="PRU00169"/>
    </source>
</evidence>
<protein>
    <recommendedName>
        <fullName evidence="3">histidine kinase</fullName>
        <ecNumber evidence="3">2.7.13.3</ecNumber>
    </recommendedName>
</protein>
<name>A0A840VPZ7_9PROT</name>
<evidence type="ECO:0000256" key="6">
    <source>
        <dbReference type="ARBA" id="ARBA00022692"/>
    </source>
</evidence>
<evidence type="ECO:0000256" key="14">
    <source>
        <dbReference type="SAM" id="Coils"/>
    </source>
</evidence>
<evidence type="ECO:0000256" key="15">
    <source>
        <dbReference type="SAM" id="Phobius"/>
    </source>
</evidence>
<evidence type="ECO:0000256" key="12">
    <source>
        <dbReference type="ARBA" id="ARBA00023136"/>
    </source>
</evidence>
<feature type="transmembrane region" description="Helical" evidence="15">
    <location>
        <begin position="90"/>
        <end position="108"/>
    </location>
</feature>
<comment type="subcellular location">
    <subcellularLocation>
        <location evidence="2">Membrane</location>
        <topology evidence="2">Multi-pass membrane protein</topology>
    </subcellularLocation>
</comment>
<dbReference type="Pfam" id="PF00512">
    <property type="entry name" value="HisKA"/>
    <property type="match status" value="1"/>
</dbReference>
<feature type="domain" description="Response regulatory" evidence="17">
    <location>
        <begin position="411"/>
        <end position="522"/>
    </location>
</feature>
<dbReference type="Pfam" id="PF13493">
    <property type="entry name" value="DUF4118"/>
    <property type="match status" value="1"/>
</dbReference>
<evidence type="ECO:0000256" key="7">
    <source>
        <dbReference type="ARBA" id="ARBA00022741"/>
    </source>
</evidence>
<feature type="domain" description="Histidine kinase" evidence="16">
    <location>
        <begin position="163"/>
        <end position="387"/>
    </location>
</feature>
<dbReference type="SUPFAM" id="SSF47384">
    <property type="entry name" value="Homodimeric domain of signal transducing histidine kinase"/>
    <property type="match status" value="1"/>
</dbReference>
<evidence type="ECO:0000259" key="17">
    <source>
        <dbReference type="PROSITE" id="PS50110"/>
    </source>
</evidence>
<evidence type="ECO:0000313" key="18">
    <source>
        <dbReference type="EMBL" id="MBB5373480.1"/>
    </source>
</evidence>
<evidence type="ECO:0000256" key="11">
    <source>
        <dbReference type="ARBA" id="ARBA00023012"/>
    </source>
</evidence>
<keyword evidence="14" id="KW-0175">Coiled coil</keyword>
<dbReference type="PROSITE" id="PS50109">
    <property type="entry name" value="HIS_KIN"/>
    <property type="match status" value="1"/>
</dbReference>
<comment type="catalytic activity">
    <reaction evidence="1">
        <text>ATP + protein L-histidine = ADP + protein N-phospho-L-histidine.</text>
        <dbReference type="EC" id="2.7.13.3"/>
    </reaction>
</comment>
<dbReference type="PANTHER" id="PTHR43065">
    <property type="entry name" value="SENSOR HISTIDINE KINASE"/>
    <property type="match status" value="1"/>
</dbReference>
<evidence type="ECO:0000256" key="9">
    <source>
        <dbReference type="ARBA" id="ARBA00022840"/>
    </source>
</evidence>
<gene>
    <name evidence="18" type="ORF">HNP71_001740</name>
</gene>
<dbReference type="PROSITE" id="PS50110">
    <property type="entry name" value="RESPONSE_REGULATORY"/>
    <property type="match status" value="1"/>
</dbReference>
<keyword evidence="7" id="KW-0547">Nucleotide-binding</keyword>
<evidence type="ECO:0000256" key="2">
    <source>
        <dbReference type="ARBA" id="ARBA00004141"/>
    </source>
</evidence>
<dbReference type="InterPro" id="IPR036890">
    <property type="entry name" value="HATPase_C_sf"/>
</dbReference>
<dbReference type="InterPro" id="IPR003594">
    <property type="entry name" value="HATPase_dom"/>
</dbReference>
<proteinExistence type="predicted"/>
<dbReference type="InterPro" id="IPR001789">
    <property type="entry name" value="Sig_transdc_resp-reg_receiver"/>
</dbReference>
<dbReference type="GO" id="GO:0016020">
    <property type="term" value="C:membrane"/>
    <property type="evidence" value="ECO:0007669"/>
    <property type="project" value="UniProtKB-SubCell"/>
</dbReference>
<dbReference type="CDD" id="cd00082">
    <property type="entry name" value="HisKA"/>
    <property type="match status" value="1"/>
</dbReference>
<evidence type="ECO:0000256" key="1">
    <source>
        <dbReference type="ARBA" id="ARBA00000085"/>
    </source>
</evidence>
<keyword evidence="11" id="KW-0902">Two-component regulatory system</keyword>
<dbReference type="InterPro" id="IPR038318">
    <property type="entry name" value="KdpD_sf"/>
</dbReference>
<evidence type="ECO:0000256" key="3">
    <source>
        <dbReference type="ARBA" id="ARBA00012438"/>
    </source>
</evidence>
<keyword evidence="6 15" id="KW-0812">Transmembrane</keyword>
<feature type="modified residue" description="4-aspartylphosphate" evidence="13">
    <location>
        <position position="461"/>
    </location>
</feature>
<dbReference type="SMART" id="SM00388">
    <property type="entry name" value="HisKA"/>
    <property type="match status" value="1"/>
</dbReference>
<dbReference type="InterPro" id="IPR011006">
    <property type="entry name" value="CheY-like_superfamily"/>
</dbReference>
<evidence type="ECO:0000256" key="10">
    <source>
        <dbReference type="ARBA" id="ARBA00022989"/>
    </source>
</evidence>
<organism evidence="18 19">
    <name type="scientific">Acidocella aromatica</name>
    <dbReference type="NCBI Taxonomy" id="1303579"/>
    <lineage>
        <taxon>Bacteria</taxon>
        <taxon>Pseudomonadati</taxon>
        <taxon>Pseudomonadota</taxon>
        <taxon>Alphaproteobacteria</taxon>
        <taxon>Acetobacterales</taxon>
        <taxon>Acidocellaceae</taxon>
        <taxon>Acidocella</taxon>
    </lineage>
</organism>
<feature type="coiled-coil region" evidence="14">
    <location>
        <begin position="127"/>
        <end position="154"/>
    </location>
</feature>
<dbReference type="EMBL" id="JACHFJ010000007">
    <property type="protein sequence ID" value="MBB5373480.1"/>
    <property type="molecule type" value="Genomic_DNA"/>
</dbReference>
<keyword evidence="5" id="KW-0808">Transferase</keyword>
<feature type="transmembrane region" description="Helical" evidence="15">
    <location>
        <begin position="12"/>
        <end position="33"/>
    </location>
</feature>
<dbReference type="Gene3D" id="1.20.120.620">
    <property type="entry name" value="Backbone structure of the membrane domain of e. Coli histidine kinase receptor kdpd"/>
    <property type="match status" value="1"/>
</dbReference>
<evidence type="ECO:0000259" key="16">
    <source>
        <dbReference type="PROSITE" id="PS50109"/>
    </source>
</evidence>
<reference evidence="18 19" key="1">
    <citation type="submission" date="2020-08" db="EMBL/GenBank/DDBJ databases">
        <title>Genomic Encyclopedia of Type Strains, Phase IV (KMG-IV): sequencing the most valuable type-strain genomes for metagenomic binning, comparative biology and taxonomic classification.</title>
        <authorList>
            <person name="Goeker M."/>
        </authorList>
    </citation>
    <scope>NUCLEOTIDE SEQUENCE [LARGE SCALE GENOMIC DNA]</scope>
    <source>
        <strain evidence="18 19">DSM 27026</strain>
    </source>
</reference>
<dbReference type="GO" id="GO:0005524">
    <property type="term" value="F:ATP binding"/>
    <property type="evidence" value="ECO:0007669"/>
    <property type="project" value="UniProtKB-KW"/>
</dbReference>
<dbReference type="InterPro" id="IPR004358">
    <property type="entry name" value="Sig_transdc_His_kin-like_C"/>
</dbReference>
<dbReference type="Gene3D" id="3.30.565.10">
    <property type="entry name" value="Histidine kinase-like ATPase, C-terminal domain"/>
    <property type="match status" value="1"/>
</dbReference>
<sequence length="534" mass="57361">MYNLLLRLRERAWAGYSIAICTCLLALAIRLAIGHLVSAPFFTFVPAIILSTLAGGFGPGLLCSFLTAALVAHFLPPLASYGIHWPSQRMMTLLFLVAAGLIVTLTELSMRASIRFARATEQLHTANEALEARIAARTAELMETEQQLRQARKMEALGHLCGGIAHDFSNLLTGITGSLDVLQLRLLEGRLDNLDRHITAARDAASRATRLTQRLLDFSRNHPLEPHVTDINFLITGMEELIAQAIGPGVVRRLELVPDMHTTLVDPNQLEHALLNLCINASDAMPQGGTLTIATENVTLSTPHATALNLPPGDYVTLSVADTGTGMTPDVLARAFHPFFTTKPAGKGTGLGLSMLYGFARQSGGHVDIHSNPGDGTTVTLYLPRHDGAAKTLPGTDSAWPPPRNCQARGCILIADDEASIRDLVAEVLRDQGYTVEQAADAHSALDLLLNGTPVNLLITDLRLPGMSGQELAAAARAMRPCLRVLFMTGYAERAAIPFQDTRILAKPFSMATLPPLVAEMLSTPVLGENPAAL</sequence>
<keyword evidence="9" id="KW-0067">ATP-binding</keyword>
<dbReference type="Gene3D" id="3.40.50.2300">
    <property type="match status" value="1"/>
</dbReference>
<dbReference type="RefSeq" id="WP_183266486.1">
    <property type="nucleotide sequence ID" value="NZ_JACHFJ010000007.1"/>
</dbReference>
<keyword evidence="10 15" id="KW-1133">Transmembrane helix</keyword>
<dbReference type="SUPFAM" id="SSF55874">
    <property type="entry name" value="ATPase domain of HSP90 chaperone/DNA topoisomerase II/histidine kinase"/>
    <property type="match status" value="1"/>
</dbReference>
<dbReference type="SUPFAM" id="SSF52172">
    <property type="entry name" value="CheY-like"/>
    <property type="match status" value="1"/>
</dbReference>
<dbReference type="EC" id="2.7.13.3" evidence="3"/>
<dbReference type="InterPro" id="IPR036097">
    <property type="entry name" value="HisK_dim/P_sf"/>
</dbReference>
<keyword evidence="8 18" id="KW-0418">Kinase</keyword>
<accession>A0A840VPZ7</accession>
<dbReference type="SMART" id="SM00448">
    <property type="entry name" value="REC"/>
    <property type="match status" value="1"/>
</dbReference>
<keyword evidence="4 13" id="KW-0597">Phosphoprotein</keyword>
<dbReference type="Gene3D" id="1.10.287.130">
    <property type="match status" value="1"/>
</dbReference>
<dbReference type="GO" id="GO:0000155">
    <property type="term" value="F:phosphorelay sensor kinase activity"/>
    <property type="evidence" value="ECO:0007669"/>
    <property type="project" value="InterPro"/>
</dbReference>
<dbReference type="SMART" id="SM00387">
    <property type="entry name" value="HATPase_c"/>
    <property type="match status" value="1"/>
</dbReference>
<evidence type="ECO:0000256" key="4">
    <source>
        <dbReference type="ARBA" id="ARBA00022553"/>
    </source>
</evidence>
<dbReference type="AlphaFoldDB" id="A0A840VPZ7"/>
<comment type="caution">
    <text evidence="18">The sequence shown here is derived from an EMBL/GenBank/DDBJ whole genome shotgun (WGS) entry which is preliminary data.</text>
</comment>
<dbReference type="InterPro" id="IPR025201">
    <property type="entry name" value="KdpD_TM"/>
</dbReference>